<protein>
    <submittedName>
        <fullName evidence="1">HAD family hydrolase</fullName>
    </submittedName>
</protein>
<keyword evidence="1" id="KW-0614">Plasmid</keyword>
<dbReference type="SFLD" id="SFLDG01129">
    <property type="entry name" value="C1.5:_HAD__Beta-PGM__Phosphata"/>
    <property type="match status" value="1"/>
</dbReference>
<dbReference type="Proteomes" id="UP001163726">
    <property type="component" value="Plasmid pCadTS8_2"/>
</dbReference>
<dbReference type="InterPro" id="IPR023198">
    <property type="entry name" value="PGP-like_dom2"/>
</dbReference>
<dbReference type="PANTHER" id="PTHR18901:SF38">
    <property type="entry name" value="PSEUDOURIDINE-5'-PHOSPHATASE"/>
    <property type="match status" value="1"/>
</dbReference>
<name>A0ABY7AU91_9ALTE</name>
<dbReference type="InterPro" id="IPR006439">
    <property type="entry name" value="HAD-SF_hydro_IA"/>
</dbReference>
<gene>
    <name evidence="1" type="ORF">OLW01_18220</name>
</gene>
<sequence length="223" mass="24806">MNNNIDLIIFDCDGVLIDSEIISATVLIDKLLTVGITIDIDYVQRHFLGCSFSSVKDMIHDQFNVTLANSFEYEYRIALLEEFDKSLQTTEGIKTILNQLTVPFCLATSSSPKRTETALNIVGLTSYFSQRIFTAAEVINGKPAPDLFLHAANKMKVKPENCLVIEDSMAGVTAALAAGMKVIHYKGGLHMSDEEHAVSKAYPEVEVMRHWNEFTKLQPTLSN</sequence>
<keyword evidence="1" id="KW-0378">Hydrolase</keyword>
<dbReference type="Gene3D" id="1.10.150.240">
    <property type="entry name" value="Putative phosphatase, domain 2"/>
    <property type="match status" value="1"/>
</dbReference>
<dbReference type="Pfam" id="PF00702">
    <property type="entry name" value="Hydrolase"/>
    <property type="match status" value="1"/>
</dbReference>
<dbReference type="InterPro" id="IPR023214">
    <property type="entry name" value="HAD_sf"/>
</dbReference>
<dbReference type="EMBL" id="CP109967">
    <property type="protein sequence ID" value="WAJ72211.1"/>
    <property type="molecule type" value="Genomic_DNA"/>
</dbReference>
<proteinExistence type="predicted"/>
<evidence type="ECO:0000313" key="2">
    <source>
        <dbReference type="Proteomes" id="UP001163726"/>
    </source>
</evidence>
<organism evidence="1 2">
    <name type="scientific">Catenovulum adriaticum</name>
    <dbReference type="NCBI Taxonomy" id="2984846"/>
    <lineage>
        <taxon>Bacteria</taxon>
        <taxon>Pseudomonadati</taxon>
        <taxon>Pseudomonadota</taxon>
        <taxon>Gammaproteobacteria</taxon>
        <taxon>Alteromonadales</taxon>
        <taxon>Alteromonadaceae</taxon>
        <taxon>Catenovulum</taxon>
    </lineage>
</organism>
<dbReference type="SFLD" id="SFLDS00003">
    <property type="entry name" value="Haloacid_Dehalogenase"/>
    <property type="match status" value="1"/>
</dbReference>
<reference evidence="1" key="1">
    <citation type="submission" date="2022-10" db="EMBL/GenBank/DDBJ databases">
        <title>Catenovulum adriacola sp. nov. isolated in the Harbour of Susak.</title>
        <authorList>
            <person name="Schoch T."/>
            <person name="Reich S.J."/>
            <person name="Stoeferle S."/>
            <person name="Flaiz M."/>
            <person name="Kazda M."/>
            <person name="Riedel C.U."/>
            <person name="Duerre P."/>
        </authorList>
    </citation>
    <scope>NUCLEOTIDE SEQUENCE</scope>
    <source>
        <strain evidence="1">TS8</strain>
        <plasmid evidence="1">pCadTS8_2</plasmid>
    </source>
</reference>
<dbReference type="CDD" id="cd07526">
    <property type="entry name" value="HAD_BPGM_like"/>
    <property type="match status" value="1"/>
</dbReference>
<dbReference type="NCBIfam" id="TIGR01509">
    <property type="entry name" value="HAD-SF-IA-v3"/>
    <property type="match status" value="1"/>
</dbReference>
<keyword evidence="2" id="KW-1185">Reference proteome</keyword>
<evidence type="ECO:0000313" key="1">
    <source>
        <dbReference type="EMBL" id="WAJ72211.1"/>
    </source>
</evidence>
<dbReference type="RefSeq" id="WP_268076926.1">
    <property type="nucleotide sequence ID" value="NZ_CP109967.1"/>
</dbReference>
<dbReference type="PANTHER" id="PTHR18901">
    <property type="entry name" value="2-DEOXYGLUCOSE-6-PHOSPHATE PHOSPHATASE 2"/>
    <property type="match status" value="1"/>
</dbReference>
<dbReference type="InterPro" id="IPR036412">
    <property type="entry name" value="HAD-like_sf"/>
</dbReference>
<accession>A0ABY7AU91</accession>
<dbReference type="SUPFAM" id="SSF56784">
    <property type="entry name" value="HAD-like"/>
    <property type="match status" value="1"/>
</dbReference>
<dbReference type="Gene3D" id="3.40.50.1000">
    <property type="entry name" value="HAD superfamily/HAD-like"/>
    <property type="match status" value="1"/>
</dbReference>
<dbReference type="GO" id="GO:0016787">
    <property type="term" value="F:hydrolase activity"/>
    <property type="evidence" value="ECO:0007669"/>
    <property type="project" value="UniProtKB-KW"/>
</dbReference>
<geneLocation type="plasmid" evidence="1 2">
    <name>pCadTS8_2</name>
</geneLocation>